<dbReference type="OrthoDB" id="27683at2759"/>
<evidence type="ECO:0000313" key="3">
    <source>
        <dbReference type="EMBL" id="PIC44317.1"/>
    </source>
</evidence>
<evidence type="ECO:0000256" key="2">
    <source>
        <dbReference type="SAM" id="MobiDB-lite"/>
    </source>
</evidence>
<keyword evidence="1" id="KW-0175">Coiled coil</keyword>
<dbReference type="EMBL" id="PDUG01000002">
    <property type="protein sequence ID" value="PIC44317.1"/>
    <property type="molecule type" value="Genomic_DNA"/>
</dbReference>
<accession>A0A2G5UXR2</accession>
<dbReference type="Proteomes" id="UP000230233">
    <property type="component" value="Chromosome II"/>
</dbReference>
<dbReference type="SUPFAM" id="SSF54928">
    <property type="entry name" value="RNA-binding domain, RBD"/>
    <property type="match status" value="1"/>
</dbReference>
<gene>
    <name evidence="3" type="primary">Cnig_chr_II.g4725</name>
    <name evidence="3" type="ORF">B9Z55_004725</name>
</gene>
<feature type="region of interest" description="Disordered" evidence="2">
    <location>
        <begin position="228"/>
        <end position="265"/>
    </location>
</feature>
<feature type="compositionally biased region" description="Polar residues" evidence="2">
    <location>
        <begin position="240"/>
        <end position="265"/>
    </location>
</feature>
<name>A0A2G5UXR2_9PELO</name>
<keyword evidence="4" id="KW-1185">Reference proteome</keyword>
<dbReference type="AlphaFoldDB" id="A0A2G5UXR2"/>
<protein>
    <submittedName>
        <fullName evidence="3">Uncharacterized protein</fullName>
    </submittedName>
</protein>
<evidence type="ECO:0000313" key="4">
    <source>
        <dbReference type="Proteomes" id="UP000230233"/>
    </source>
</evidence>
<comment type="caution">
    <text evidence="3">The sequence shown here is derived from an EMBL/GenBank/DDBJ whole genome shotgun (WGS) entry which is preliminary data.</text>
</comment>
<dbReference type="InterPro" id="IPR035979">
    <property type="entry name" value="RBD_domain_sf"/>
</dbReference>
<organism evidence="3 4">
    <name type="scientific">Caenorhabditis nigoni</name>
    <dbReference type="NCBI Taxonomy" id="1611254"/>
    <lineage>
        <taxon>Eukaryota</taxon>
        <taxon>Metazoa</taxon>
        <taxon>Ecdysozoa</taxon>
        <taxon>Nematoda</taxon>
        <taxon>Chromadorea</taxon>
        <taxon>Rhabditida</taxon>
        <taxon>Rhabditina</taxon>
        <taxon>Rhabditomorpha</taxon>
        <taxon>Rhabditoidea</taxon>
        <taxon>Rhabditidae</taxon>
        <taxon>Peloderinae</taxon>
        <taxon>Caenorhabditis</taxon>
    </lineage>
</organism>
<reference evidence="4" key="1">
    <citation type="submission" date="2017-10" db="EMBL/GenBank/DDBJ databases">
        <title>Rapid genome shrinkage in a self-fertile nematode reveals novel sperm competition proteins.</title>
        <authorList>
            <person name="Yin D."/>
            <person name="Schwarz E.M."/>
            <person name="Thomas C.G."/>
            <person name="Felde R.L."/>
            <person name="Korf I.F."/>
            <person name="Cutter A.D."/>
            <person name="Schartner C.M."/>
            <person name="Ralston E.J."/>
            <person name="Meyer B.J."/>
            <person name="Haag E.S."/>
        </authorList>
    </citation>
    <scope>NUCLEOTIDE SEQUENCE [LARGE SCALE GENOMIC DNA]</scope>
    <source>
        <strain evidence="4">JU1422</strain>
    </source>
</reference>
<feature type="coiled-coil region" evidence="1">
    <location>
        <begin position="132"/>
        <end position="169"/>
    </location>
</feature>
<proteinExistence type="predicted"/>
<feature type="compositionally biased region" description="Low complexity" evidence="2">
    <location>
        <begin position="228"/>
        <end position="239"/>
    </location>
</feature>
<dbReference type="GO" id="GO:0003676">
    <property type="term" value="F:nucleic acid binding"/>
    <property type="evidence" value="ECO:0007669"/>
    <property type="project" value="InterPro"/>
</dbReference>
<evidence type="ECO:0000256" key="1">
    <source>
        <dbReference type="SAM" id="Coils"/>
    </source>
</evidence>
<sequence length="265" mass="29985">MDLEEIRRVLQDFPIHARIQILGSEKRDDLAQPTGHSHLHHHDMAASNKKCFKIFNLPPRILPEDLNRYFTKGGRSVENASTKDGVGSITMSSREEMLYVLSNFKGCHIKRHPISRQDVEKMTLADHVDAVKMELTSVLTQLQTNKDALERSRNEVTQLQLSLQQVYNQQVQTDIQKAHETTEWLKALAVKYLGTLSNPNQQRQLATELNLMLVSPGGPHMDQMAQMMAPASQSQQFQQTPYDTGSSMNLHPLPSTTTDTDANDQ</sequence>